<gene>
    <name evidence="1" type="ORF">DTL42_09255</name>
</gene>
<proteinExistence type="predicted"/>
<accession>A0A368KX94</accession>
<evidence type="ECO:0000313" key="1">
    <source>
        <dbReference type="EMBL" id="RCS52989.1"/>
    </source>
</evidence>
<comment type="caution">
    <text evidence="1">The sequence shown here is derived from an EMBL/GenBank/DDBJ whole genome shotgun (WGS) entry which is preliminary data.</text>
</comment>
<name>A0A368KX94_9BACT</name>
<reference evidence="1 2" key="1">
    <citation type="submission" date="2018-07" db="EMBL/GenBank/DDBJ databases">
        <title>Comparative genomes isolates from brazilian mangrove.</title>
        <authorList>
            <person name="De Araujo J.E."/>
            <person name="Taketani R.G."/>
            <person name="Silva M.C.P."/>
            <person name="Lourenco M.V."/>
            <person name="Oliveira V.M."/>
            <person name="Andreote F.D."/>
        </authorList>
    </citation>
    <scope>NUCLEOTIDE SEQUENCE [LARGE SCALE GENOMIC DNA]</scope>
    <source>
        <strain evidence="1 2">HEX PRIS-MGV</strain>
    </source>
</reference>
<dbReference type="Proteomes" id="UP000253562">
    <property type="component" value="Unassembled WGS sequence"/>
</dbReference>
<dbReference type="AlphaFoldDB" id="A0A368KX94"/>
<evidence type="ECO:0000313" key="2">
    <source>
        <dbReference type="Proteomes" id="UP000253562"/>
    </source>
</evidence>
<organism evidence="1 2">
    <name type="scientific">Bremerella cremea</name>
    <dbReference type="NCBI Taxonomy" id="1031537"/>
    <lineage>
        <taxon>Bacteria</taxon>
        <taxon>Pseudomonadati</taxon>
        <taxon>Planctomycetota</taxon>
        <taxon>Planctomycetia</taxon>
        <taxon>Pirellulales</taxon>
        <taxon>Pirellulaceae</taxon>
        <taxon>Bremerella</taxon>
    </lineage>
</organism>
<sequence length="65" mass="7598">MVGFAFSRRENGDFLGPAYRSLVTQASNIPHTNDADPYEVTDCMFRFWFRWFHRQKSGHGLGSRK</sequence>
<protein>
    <submittedName>
        <fullName evidence="1">Uncharacterized protein</fullName>
    </submittedName>
</protein>
<dbReference type="EMBL" id="QPEX01000011">
    <property type="protein sequence ID" value="RCS52989.1"/>
    <property type="molecule type" value="Genomic_DNA"/>
</dbReference>